<protein>
    <submittedName>
        <fullName evidence="1">Uncharacterized protein isoform X1</fullName>
    </submittedName>
</protein>
<dbReference type="KEGG" id="nta:107819076"/>
<dbReference type="AlphaFoldDB" id="A0A1S4CHG2"/>
<name>A0A1S4CHG2_TOBAC</name>
<accession>A0A1S4CHG2</accession>
<organism evidence="1">
    <name type="scientific">Nicotiana tabacum</name>
    <name type="common">Common tobacco</name>
    <dbReference type="NCBI Taxonomy" id="4097"/>
    <lineage>
        <taxon>Eukaryota</taxon>
        <taxon>Viridiplantae</taxon>
        <taxon>Streptophyta</taxon>
        <taxon>Embryophyta</taxon>
        <taxon>Tracheophyta</taxon>
        <taxon>Spermatophyta</taxon>
        <taxon>Magnoliopsida</taxon>
        <taxon>eudicotyledons</taxon>
        <taxon>Gunneridae</taxon>
        <taxon>Pentapetalae</taxon>
        <taxon>asterids</taxon>
        <taxon>lamiids</taxon>
        <taxon>Solanales</taxon>
        <taxon>Solanaceae</taxon>
        <taxon>Nicotianoideae</taxon>
        <taxon>Nicotianeae</taxon>
        <taxon>Nicotiana</taxon>
    </lineage>
</organism>
<sequence>MFKIGLEKRRILLALNKSGNILRKSNLIWKIMEALLALLKYSCNLSGSSSIMPRAPKMCSHVWEYFEINQLGLQNIHKALDSAVYIWIYLLSCWNFSAGNWG</sequence>
<dbReference type="RefSeq" id="XP_016500640.1">
    <property type="nucleotide sequence ID" value="XM_016645154.1"/>
</dbReference>
<proteinExistence type="predicted"/>
<evidence type="ECO:0000313" key="1">
    <source>
        <dbReference type="RefSeq" id="XP_016500640.1"/>
    </source>
</evidence>
<dbReference type="PaxDb" id="4097-A0A1S4CHG2"/>
<gene>
    <name evidence="1" type="primary">LOC107819076</name>
</gene>
<reference evidence="1" key="1">
    <citation type="submission" date="2025-08" db="UniProtKB">
        <authorList>
            <consortium name="RefSeq"/>
        </authorList>
    </citation>
    <scope>IDENTIFICATION</scope>
</reference>